<proteinExistence type="predicted"/>
<organism evidence="1">
    <name type="scientific">Pararge aegeria</name>
    <name type="common">speckled wood butterfly</name>
    <dbReference type="NCBI Taxonomy" id="116150"/>
    <lineage>
        <taxon>Eukaryota</taxon>
        <taxon>Metazoa</taxon>
        <taxon>Ecdysozoa</taxon>
        <taxon>Arthropoda</taxon>
        <taxon>Hexapoda</taxon>
        <taxon>Insecta</taxon>
        <taxon>Pterygota</taxon>
        <taxon>Neoptera</taxon>
        <taxon>Endopterygota</taxon>
        <taxon>Lepidoptera</taxon>
        <taxon>Glossata</taxon>
        <taxon>Ditrysia</taxon>
        <taxon>Papilionoidea</taxon>
        <taxon>Nymphalidae</taxon>
        <taxon>Satyrinae</taxon>
        <taxon>Satyrini</taxon>
        <taxon>Parargina</taxon>
        <taxon>Pararge</taxon>
    </lineage>
</organism>
<reference evidence="1" key="1">
    <citation type="journal article" date="2013" name="BMC Genomics">
        <title>Unscrambling butterfly oogenesis.</title>
        <authorList>
            <person name="Carter J.M."/>
            <person name="Baker S.C."/>
            <person name="Pink R."/>
            <person name="Carter D.R."/>
            <person name="Collins A."/>
            <person name="Tomlin J."/>
            <person name="Gibbs M."/>
            <person name="Breuker C.J."/>
        </authorList>
    </citation>
    <scope>NUCLEOTIDE SEQUENCE</scope>
    <source>
        <tissue evidence="1">Ovary</tissue>
    </source>
</reference>
<protein>
    <submittedName>
        <fullName evidence="1">Uncharacterized protein</fullName>
    </submittedName>
</protein>
<dbReference type="AlphaFoldDB" id="S4PS47"/>
<sequence>MRIFYFSYFYFIFLKIRIIMAYLNQIHYTISSLIDLSEDGISISLERCAHSRTLEGHQFIELVFSITPIESLHSPKLISYLSGLEFLGLKLERLHFLEELIIPEMPFRSLIATHWTLPSNAQSSLFLPSFP</sequence>
<evidence type="ECO:0000313" key="1">
    <source>
        <dbReference type="EMBL" id="JAA92315.1"/>
    </source>
</evidence>
<accession>S4PS47</accession>
<reference evidence="1" key="2">
    <citation type="submission" date="2013-05" db="EMBL/GenBank/DDBJ databases">
        <authorList>
            <person name="Carter J.-M."/>
            <person name="Baker S.C."/>
            <person name="Pink R."/>
            <person name="Carter D.R.F."/>
            <person name="Collins A."/>
            <person name="Tomlin J."/>
            <person name="Gibbs M."/>
            <person name="Breuker C.J."/>
        </authorList>
    </citation>
    <scope>NUCLEOTIDE SEQUENCE</scope>
    <source>
        <tissue evidence="1">Ovary</tissue>
    </source>
</reference>
<dbReference type="EMBL" id="GAIX01000245">
    <property type="protein sequence ID" value="JAA92315.1"/>
    <property type="molecule type" value="Transcribed_RNA"/>
</dbReference>
<name>S4PS47_9NEOP</name>